<proteinExistence type="predicted"/>
<evidence type="ECO:0008006" key="5">
    <source>
        <dbReference type="Google" id="ProtNLM"/>
    </source>
</evidence>
<evidence type="ECO:0000313" key="3">
    <source>
        <dbReference type="EMBL" id="CUU57382.1"/>
    </source>
</evidence>
<feature type="chain" id="PRO_5006626462" description="PknH-like extracellular domain-containing protein" evidence="2">
    <location>
        <begin position="34"/>
        <end position="254"/>
    </location>
</feature>
<dbReference type="AlphaFoldDB" id="A0A0S4QSI7"/>
<dbReference type="PROSITE" id="PS51257">
    <property type="entry name" value="PROKAR_LIPOPROTEIN"/>
    <property type="match status" value="1"/>
</dbReference>
<dbReference type="EMBL" id="FAOZ01000012">
    <property type="protein sequence ID" value="CUU57382.1"/>
    <property type="molecule type" value="Genomic_DNA"/>
</dbReference>
<evidence type="ECO:0000256" key="2">
    <source>
        <dbReference type="SAM" id="SignalP"/>
    </source>
</evidence>
<sequence>MAFRSGRAGFGGRLGAATTAAALVFAFALGGCATEDDGAAAEASSPGGAASTAATATPTARAASDLKAADYVYTGGPETSGFEQEPGADGLGSDEADELGCEGVFDSSPDSTGWADGPTLTKNGGLVFVGSTAYIQPAKKVAEDVTAVRTQKFHDCAVKVLGESIGGADDPTQSTETMGELEERDVPLPDGAAARFALTVNMTTDGVTVPLFMDILLFGKGQVESMASVSSVLNPPDDLVTAIAAQMVAKLNKQ</sequence>
<feature type="signal peptide" evidence="2">
    <location>
        <begin position="1"/>
        <end position="33"/>
    </location>
</feature>
<feature type="region of interest" description="Disordered" evidence="1">
    <location>
        <begin position="75"/>
        <end position="94"/>
    </location>
</feature>
<reference evidence="4" key="1">
    <citation type="submission" date="2015-11" db="EMBL/GenBank/DDBJ databases">
        <authorList>
            <person name="Varghese N."/>
        </authorList>
    </citation>
    <scope>NUCLEOTIDE SEQUENCE [LARGE SCALE GENOMIC DNA]</scope>
    <source>
        <strain evidence="4">DSM 45899</strain>
    </source>
</reference>
<name>A0A0S4QSI7_9ACTN</name>
<dbReference type="RefSeq" id="WP_091278739.1">
    <property type="nucleotide sequence ID" value="NZ_FAOZ01000012.1"/>
</dbReference>
<organism evidence="3 4">
    <name type="scientific">Parafrankia irregularis</name>
    <dbReference type="NCBI Taxonomy" id="795642"/>
    <lineage>
        <taxon>Bacteria</taxon>
        <taxon>Bacillati</taxon>
        <taxon>Actinomycetota</taxon>
        <taxon>Actinomycetes</taxon>
        <taxon>Frankiales</taxon>
        <taxon>Frankiaceae</taxon>
        <taxon>Parafrankia</taxon>
    </lineage>
</organism>
<keyword evidence="4" id="KW-1185">Reference proteome</keyword>
<protein>
    <recommendedName>
        <fullName evidence="5">PknH-like extracellular domain-containing protein</fullName>
    </recommendedName>
</protein>
<dbReference type="Proteomes" id="UP000198802">
    <property type="component" value="Unassembled WGS sequence"/>
</dbReference>
<gene>
    <name evidence="3" type="ORF">Ga0074812_11242</name>
</gene>
<evidence type="ECO:0000256" key="1">
    <source>
        <dbReference type="SAM" id="MobiDB-lite"/>
    </source>
</evidence>
<evidence type="ECO:0000313" key="4">
    <source>
        <dbReference type="Proteomes" id="UP000198802"/>
    </source>
</evidence>
<keyword evidence="2" id="KW-0732">Signal</keyword>
<accession>A0A0S4QSI7</accession>